<feature type="domain" description="AbiEi antitoxin N-terminal" evidence="2">
    <location>
        <begin position="25"/>
        <end position="69"/>
    </location>
</feature>
<evidence type="ECO:0000256" key="1">
    <source>
        <dbReference type="SAM" id="MobiDB-lite"/>
    </source>
</evidence>
<keyword evidence="4" id="KW-1185">Reference proteome</keyword>
<organism evidence="3 4">
    <name type="scientific">Jiangella aurantiaca</name>
    <dbReference type="NCBI Taxonomy" id="2530373"/>
    <lineage>
        <taxon>Bacteria</taxon>
        <taxon>Bacillati</taxon>
        <taxon>Actinomycetota</taxon>
        <taxon>Actinomycetes</taxon>
        <taxon>Jiangellales</taxon>
        <taxon>Jiangellaceae</taxon>
        <taxon>Jiangella</taxon>
    </lineage>
</organism>
<feature type="region of interest" description="Disordered" evidence="1">
    <location>
        <begin position="321"/>
        <end position="343"/>
    </location>
</feature>
<feature type="compositionally biased region" description="Basic and acidic residues" evidence="1">
    <location>
        <begin position="333"/>
        <end position="343"/>
    </location>
</feature>
<accession>A0A4V2YTB6</accession>
<proteinExistence type="predicted"/>
<name>A0A4V2YTB6_9ACTN</name>
<dbReference type="OrthoDB" id="5146042at2"/>
<evidence type="ECO:0000313" key="3">
    <source>
        <dbReference type="EMBL" id="TDD72957.1"/>
    </source>
</evidence>
<protein>
    <recommendedName>
        <fullName evidence="2">AbiEi antitoxin N-terminal domain-containing protein</fullName>
    </recommendedName>
</protein>
<dbReference type="Proteomes" id="UP000295217">
    <property type="component" value="Unassembled WGS sequence"/>
</dbReference>
<comment type="caution">
    <text evidence="3">The sequence shown here is derived from an EMBL/GenBank/DDBJ whole genome shotgun (WGS) entry which is preliminary data.</text>
</comment>
<evidence type="ECO:0000313" key="4">
    <source>
        <dbReference type="Proteomes" id="UP000295217"/>
    </source>
</evidence>
<dbReference type="Pfam" id="PF13338">
    <property type="entry name" value="AbiEi_4"/>
    <property type="match status" value="1"/>
</dbReference>
<evidence type="ECO:0000259" key="2">
    <source>
        <dbReference type="Pfam" id="PF13338"/>
    </source>
</evidence>
<dbReference type="InterPro" id="IPR025159">
    <property type="entry name" value="AbiEi_N"/>
</dbReference>
<sequence length="343" mass="38559">MVYPQVANRAWRDGADSRTLTCVDLDDLLASQQGVISRAQAHACRLTDRRLEWLVSSGRWQRVHLGVYATFSGPLPYLAWVWAAILRAGPGSVASHRTAAYLDGLCDDPGPVIHVTVPADRYVEPRIDGVRVHFAHRLARTRHPAATPPRTRVEETVLDLVDVAPRPREAETWVTAACQRRLTTPERLADALGRRKKIRWRAMVEAMLADVADGAQSPLELRHLRRVERAHGLPTGHRQRRIAGNRVIWIDVDYPEYRLRVELDGRIGHTGEGRFRDRHRDNRATVDGHATLRYGHADVFGDPCGVAAEQARVLRARGWTRRPRSCGPSCPHPSRDHQGSIPS</sequence>
<dbReference type="EMBL" id="SMLB01000001">
    <property type="protein sequence ID" value="TDD72957.1"/>
    <property type="molecule type" value="Genomic_DNA"/>
</dbReference>
<reference evidence="3 4" key="1">
    <citation type="submission" date="2019-02" db="EMBL/GenBank/DDBJ databases">
        <title>Draft genome sequences of novel Actinobacteria.</title>
        <authorList>
            <person name="Sahin N."/>
            <person name="Ay H."/>
            <person name="Saygin H."/>
        </authorList>
    </citation>
    <scope>NUCLEOTIDE SEQUENCE [LARGE SCALE GENOMIC DNA]</scope>
    <source>
        <strain evidence="3 4">8K307</strain>
    </source>
</reference>
<dbReference type="AlphaFoldDB" id="A0A4V2YTB6"/>
<gene>
    <name evidence="3" type="ORF">E1262_00210</name>
</gene>